<feature type="region of interest" description="Disordered" evidence="1">
    <location>
        <begin position="68"/>
        <end position="99"/>
    </location>
</feature>
<reference evidence="2 3" key="1">
    <citation type="submission" date="2024-04" db="EMBL/GenBank/DDBJ databases">
        <authorList>
            <person name="Fracassetti M."/>
        </authorList>
    </citation>
    <scope>NUCLEOTIDE SEQUENCE [LARGE SCALE GENOMIC DNA]</scope>
</reference>
<name>A0AAV2EDU1_9ROSI</name>
<protein>
    <submittedName>
        <fullName evidence="2">Uncharacterized protein</fullName>
    </submittedName>
</protein>
<accession>A0AAV2EDU1</accession>
<sequence>MMRKKKKGMVWRLVTVVGGTDKEGRAPNSESGCRVNSSSDHKSSGGGEQLKRSDVLNAIARGASPLLRQLSFPPGSSPISYQEAPWKYIGPRPSPQEEK</sequence>
<organism evidence="2 3">
    <name type="scientific">Linum trigynum</name>
    <dbReference type="NCBI Taxonomy" id="586398"/>
    <lineage>
        <taxon>Eukaryota</taxon>
        <taxon>Viridiplantae</taxon>
        <taxon>Streptophyta</taxon>
        <taxon>Embryophyta</taxon>
        <taxon>Tracheophyta</taxon>
        <taxon>Spermatophyta</taxon>
        <taxon>Magnoliopsida</taxon>
        <taxon>eudicotyledons</taxon>
        <taxon>Gunneridae</taxon>
        <taxon>Pentapetalae</taxon>
        <taxon>rosids</taxon>
        <taxon>fabids</taxon>
        <taxon>Malpighiales</taxon>
        <taxon>Linaceae</taxon>
        <taxon>Linum</taxon>
    </lineage>
</organism>
<feature type="region of interest" description="Disordered" evidence="1">
    <location>
        <begin position="16"/>
        <end position="55"/>
    </location>
</feature>
<feature type="compositionally biased region" description="Polar residues" evidence="1">
    <location>
        <begin position="28"/>
        <end position="38"/>
    </location>
</feature>
<dbReference type="Proteomes" id="UP001497516">
    <property type="component" value="Chromosome 4"/>
</dbReference>
<evidence type="ECO:0000313" key="2">
    <source>
        <dbReference type="EMBL" id="CAL1383922.1"/>
    </source>
</evidence>
<dbReference type="AlphaFoldDB" id="A0AAV2EDU1"/>
<evidence type="ECO:0000256" key="1">
    <source>
        <dbReference type="SAM" id="MobiDB-lite"/>
    </source>
</evidence>
<evidence type="ECO:0000313" key="3">
    <source>
        <dbReference type="Proteomes" id="UP001497516"/>
    </source>
</evidence>
<dbReference type="EMBL" id="OZ034817">
    <property type="protein sequence ID" value="CAL1383922.1"/>
    <property type="molecule type" value="Genomic_DNA"/>
</dbReference>
<proteinExistence type="predicted"/>
<keyword evidence="3" id="KW-1185">Reference proteome</keyword>
<gene>
    <name evidence="2" type="ORF">LTRI10_LOCUS25161</name>
</gene>
<feature type="compositionally biased region" description="Basic and acidic residues" evidence="1">
    <location>
        <begin position="39"/>
        <end position="54"/>
    </location>
</feature>